<dbReference type="AlphaFoldDB" id="A0A7D9LDZ9"/>
<accession>A0A7D9LDZ9</accession>
<proteinExistence type="predicted"/>
<sequence>MGKVDIKSAYRIILVNPSDRYLLGSYWKGQYYVDLTLPFGLRSAPGIFNSVADLFEWMLIHNWSVDDLLHYLDDYFTVGAAGTNICAKRLMAIHQAAQLVGILYRLRNAKVPQPA</sequence>
<evidence type="ECO:0000313" key="2">
    <source>
        <dbReference type="Proteomes" id="UP001152795"/>
    </source>
</evidence>
<gene>
    <name evidence="1" type="ORF">PACLA_8A063308</name>
</gene>
<protein>
    <submittedName>
        <fullName evidence="1">Uncharacterized protein</fullName>
    </submittedName>
</protein>
<organism evidence="1 2">
    <name type="scientific">Paramuricea clavata</name>
    <name type="common">Red gorgonian</name>
    <name type="synonym">Violescent sea-whip</name>
    <dbReference type="NCBI Taxonomy" id="317549"/>
    <lineage>
        <taxon>Eukaryota</taxon>
        <taxon>Metazoa</taxon>
        <taxon>Cnidaria</taxon>
        <taxon>Anthozoa</taxon>
        <taxon>Octocorallia</taxon>
        <taxon>Malacalcyonacea</taxon>
        <taxon>Plexauridae</taxon>
        <taxon>Paramuricea</taxon>
    </lineage>
</organism>
<dbReference type="PANTHER" id="PTHR33050">
    <property type="entry name" value="REVERSE TRANSCRIPTASE DOMAIN-CONTAINING PROTEIN"/>
    <property type="match status" value="1"/>
</dbReference>
<dbReference type="SUPFAM" id="SSF56672">
    <property type="entry name" value="DNA/RNA polymerases"/>
    <property type="match status" value="1"/>
</dbReference>
<name>A0A7D9LDZ9_PARCT</name>
<dbReference type="PANTHER" id="PTHR33050:SF8">
    <property type="entry name" value="REVERSE TRANSCRIPTASE DOMAIN-CONTAINING PROTEIN"/>
    <property type="match status" value="1"/>
</dbReference>
<reference evidence="1" key="1">
    <citation type="submission" date="2020-04" db="EMBL/GenBank/DDBJ databases">
        <authorList>
            <person name="Alioto T."/>
            <person name="Alioto T."/>
            <person name="Gomez Garrido J."/>
        </authorList>
    </citation>
    <scope>NUCLEOTIDE SEQUENCE</scope>
    <source>
        <strain evidence="1">A484AB</strain>
    </source>
</reference>
<dbReference type="InterPro" id="IPR043128">
    <property type="entry name" value="Rev_trsase/Diguanyl_cyclase"/>
</dbReference>
<evidence type="ECO:0000313" key="1">
    <source>
        <dbReference type="EMBL" id="CAB4028617.1"/>
    </source>
</evidence>
<dbReference type="OrthoDB" id="6019648at2759"/>
<dbReference type="InterPro" id="IPR043502">
    <property type="entry name" value="DNA/RNA_pol_sf"/>
</dbReference>
<dbReference type="Gene3D" id="3.10.10.10">
    <property type="entry name" value="HIV Type 1 Reverse Transcriptase, subunit A, domain 1"/>
    <property type="match status" value="1"/>
</dbReference>
<dbReference type="EMBL" id="CACRXK020015607">
    <property type="protein sequence ID" value="CAB4028617.1"/>
    <property type="molecule type" value="Genomic_DNA"/>
</dbReference>
<dbReference type="Proteomes" id="UP001152795">
    <property type="component" value="Unassembled WGS sequence"/>
</dbReference>
<comment type="caution">
    <text evidence="1">The sequence shown here is derived from an EMBL/GenBank/DDBJ whole genome shotgun (WGS) entry which is preliminary data.</text>
</comment>
<dbReference type="Gene3D" id="3.30.70.270">
    <property type="match status" value="1"/>
</dbReference>
<keyword evidence="2" id="KW-1185">Reference proteome</keyword>
<dbReference type="InterPro" id="IPR052055">
    <property type="entry name" value="Hepadnavirus_pol/RT"/>
</dbReference>